<dbReference type="EMBL" id="CCBP010000122">
    <property type="protein sequence ID" value="CDO73614.1"/>
    <property type="molecule type" value="Genomic_DNA"/>
</dbReference>
<evidence type="ECO:0000256" key="2">
    <source>
        <dbReference type="ARBA" id="ARBA00004286"/>
    </source>
</evidence>
<evidence type="ECO:0000256" key="4">
    <source>
        <dbReference type="ARBA" id="ARBA00023242"/>
    </source>
</evidence>
<dbReference type="InterPro" id="IPR011011">
    <property type="entry name" value="Znf_FYVE_PHD"/>
</dbReference>
<dbReference type="GO" id="GO:0051598">
    <property type="term" value="P:meiotic recombination checkpoint signaling"/>
    <property type="evidence" value="ECO:0007669"/>
    <property type="project" value="TreeGrafter"/>
</dbReference>
<keyword evidence="5" id="KW-0469">Meiosis</keyword>
<evidence type="ECO:0000256" key="3">
    <source>
        <dbReference type="ARBA" id="ARBA00022454"/>
    </source>
</evidence>
<dbReference type="GO" id="GO:0005694">
    <property type="term" value="C:chromosome"/>
    <property type="evidence" value="ECO:0007669"/>
    <property type="project" value="UniProtKB-SubCell"/>
</dbReference>
<dbReference type="Gene3D" id="3.30.40.10">
    <property type="entry name" value="Zinc/RING finger domain, C3HC4 (zinc finger)"/>
    <property type="match status" value="1"/>
</dbReference>
<evidence type="ECO:0000259" key="7">
    <source>
        <dbReference type="PROSITE" id="PS50815"/>
    </source>
</evidence>
<dbReference type="InterPro" id="IPR013083">
    <property type="entry name" value="Znf_RING/FYVE/PHD"/>
</dbReference>
<organism evidence="8 9">
    <name type="scientific">Pycnoporus cinnabarinus</name>
    <name type="common">Cinnabar-red polypore</name>
    <name type="synonym">Trametes cinnabarina</name>
    <dbReference type="NCBI Taxonomy" id="5643"/>
    <lineage>
        <taxon>Eukaryota</taxon>
        <taxon>Fungi</taxon>
        <taxon>Dikarya</taxon>
        <taxon>Basidiomycota</taxon>
        <taxon>Agaricomycotina</taxon>
        <taxon>Agaricomycetes</taxon>
        <taxon>Polyporales</taxon>
        <taxon>Polyporaceae</taxon>
        <taxon>Trametes</taxon>
    </lineage>
</organism>
<evidence type="ECO:0000313" key="9">
    <source>
        <dbReference type="Proteomes" id="UP000029665"/>
    </source>
</evidence>
<dbReference type="HOGENOM" id="CLU_014668_0_0_1"/>
<proteinExistence type="predicted"/>
<keyword evidence="3" id="KW-0158">Chromosome</keyword>
<dbReference type="PANTHER" id="PTHR48225:SF7">
    <property type="entry name" value="MEIOSIS-SPECIFIC PROTEIN HOP1"/>
    <property type="match status" value="1"/>
</dbReference>
<dbReference type="Proteomes" id="UP000029665">
    <property type="component" value="Unassembled WGS sequence"/>
</dbReference>
<dbReference type="OMA" id="CMGYHSA"/>
<dbReference type="AlphaFoldDB" id="A0A060SMZ7"/>
<keyword evidence="9" id="KW-1185">Reference proteome</keyword>
<comment type="caution">
    <text evidence="8">The sequence shown here is derived from an EMBL/GenBank/DDBJ whole genome shotgun (WGS) entry which is preliminary data.</text>
</comment>
<sequence>MLQDDQDPNNIIEAYTFNFTLPTRYQYCKIPGSNAAVPIMSLGEDMMNLSLSGSGGAHDPVAAAARQGKVPTLGEVKRSLKALIKNLIQATTQMDALPKRRFATFKLFYYENTPEDYEPPHFRAGDATKDKWFMSTHEKGEVPERCSVGSVQTGYHGVDVKVTSVSAYLPSGEDNNAPFSGIMTGNPFGAPPLTPAGEAAMRVQQIDIQRQDAIERRVVWDGDDGLLDAGLKPDECGKITSDSESYAHSCPGLSGARKTDGDNLVPVGVRDEEGNVVPITDTATSFPLEQIVEARYAGRSESVPLCIGELAKAGQQPGDDVSPTQELEDTQVIPTPTPMPKSGARRGQSDLGGVGSSLPPSDIEAASSQDVGIPESVDTQMIKDTIMQGALPDQEDNIETQPLPQSFHADNPVQSCITSGRSDVARDGDITMDQDGEGISEMECECGVQVEDCDTCSCNGGCGRWYHLWCMGYHSAQDHRIPSKFICFDCRVRADRNWDLIVVHDLYPRMMARFKDLAIQRRGIKVFETHGPRSLSAFAKLIGCDSTVAGQVFRRLESEGFIAQESREDDDSGFLETTVLTSKRKTRSKAAPKGKAGKNRKALQKPVYVFIQAIKNDEVYKDYFNHDPEVEKRLLGLSEMKPERKIRKKKNNAIIDAQNEHPKALLRAPDGRESSLIKAAGEEPGPRPILSGSQTQQESQDVNTDGRNGDFKRKTSGGSGASDNAPKRIKISLGPPVDLGD</sequence>
<dbReference type="PANTHER" id="PTHR48225">
    <property type="entry name" value="HORMA DOMAIN-CONTAINING PROTEIN 1"/>
    <property type="match status" value="1"/>
</dbReference>
<dbReference type="PROSITE" id="PS50815">
    <property type="entry name" value="HORMA"/>
    <property type="match status" value="1"/>
</dbReference>
<dbReference type="InterPro" id="IPR036570">
    <property type="entry name" value="HORMA_dom_sf"/>
</dbReference>
<evidence type="ECO:0000313" key="8">
    <source>
        <dbReference type="EMBL" id="CDO73614.1"/>
    </source>
</evidence>
<dbReference type="SUPFAM" id="SSF57903">
    <property type="entry name" value="FYVE/PHD zinc finger"/>
    <property type="match status" value="1"/>
</dbReference>
<evidence type="ECO:0000256" key="1">
    <source>
        <dbReference type="ARBA" id="ARBA00004123"/>
    </source>
</evidence>
<dbReference type="GO" id="GO:0007130">
    <property type="term" value="P:synaptonemal complex assembly"/>
    <property type="evidence" value="ECO:0007669"/>
    <property type="project" value="TreeGrafter"/>
</dbReference>
<accession>A0A060SMZ7</accession>
<evidence type="ECO:0000256" key="6">
    <source>
        <dbReference type="SAM" id="MobiDB-lite"/>
    </source>
</evidence>
<dbReference type="STRING" id="5643.A0A060SMZ7"/>
<feature type="region of interest" description="Disordered" evidence="6">
    <location>
        <begin position="651"/>
        <end position="670"/>
    </location>
</feature>
<dbReference type="SUPFAM" id="SSF56019">
    <property type="entry name" value="The spindle assembly checkpoint protein mad2"/>
    <property type="match status" value="1"/>
</dbReference>
<dbReference type="InterPro" id="IPR003511">
    <property type="entry name" value="HORMA_dom"/>
</dbReference>
<feature type="compositionally biased region" description="Polar residues" evidence="6">
    <location>
        <begin position="691"/>
        <end position="706"/>
    </location>
</feature>
<protein>
    <recommendedName>
        <fullName evidence="7">HORMA domain-containing protein</fullName>
    </recommendedName>
</protein>
<feature type="region of interest" description="Disordered" evidence="6">
    <location>
        <begin position="678"/>
        <end position="741"/>
    </location>
</feature>
<gene>
    <name evidence="8" type="ORF">BN946_scf185014.g84</name>
</gene>
<dbReference type="Pfam" id="PF02301">
    <property type="entry name" value="HORMA"/>
    <property type="match status" value="1"/>
</dbReference>
<dbReference type="InterPro" id="IPR051294">
    <property type="entry name" value="HORMA_MeioticProgression"/>
</dbReference>
<dbReference type="Gene3D" id="3.30.900.10">
    <property type="entry name" value="HORMA domain"/>
    <property type="match status" value="1"/>
</dbReference>
<dbReference type="GO" id="GO:0005634">
    <property type="term" value="C:nucleus"/>
    <property type="evidence" value="ECO:0007669"/>
    <property type="project" value="UniProtKB-SubCell"/>
</dbReference>
<feature type="compositionally biased region" description="Basic and acidic residues" evidence="6">
    <location>
        <begin position="658"/>
        <end position="670"/>
    </location>
</feature>
<feature type="region of interest" description="Disordered" evidence="6">
    <location>
        <begin position="314"/>
        <end position="369"/>
    </location>
</feature>
<evidence type="ECO:0000256" key="5">
    <source>
        <dbReference type="ARBA" id="ARBA00023254"/>
    </source>
</evidence>
<comment type="subcellular location">
    <subcellularLocation>
        <location evidence="2">Chromosome</location>
    </subcellularLocation>
    <subcellularLocation>
        <location evidence="1">Nucleus</location>
    </subcellularLocation>
</comment>
<dbReference type="OrthoDB" id="1928087at2759"/>
<feature type="domain" description="HORMA" evidence="7">
    <location>
        <begin position="1"/>
        <end position="162"/>
    </location>
</feature>
<name>A0A060SMZ7_PYCCI</name>
<keyword evidence="4" id="KW-0539">Nucleus</keyword>
<reference evidence="8" key="1">
    <citation type="submission" date="2014-01" db="EMBL/GenBank/DDBJ databases">
        <title>The genome of the white-rot fungus Pycnoporus cinnabarinus: a basidiomycete model with a versatile arsenal for lignocellulosic biomass breakdown.</title>
        <authorList>
            <person name="Levasseur A."/>
            <person name="Lomascolo A."/>
            <person name="Ruiz-Duenas F.J."/>
            <person name="Uzan E."/>
            <person name="Piumi F."/>
            <person name="Kues U."/>
            <person name="Ram A.F.J."/>
            <person name="Murat C."/>
            <person name="Haon M."/>
            <person name="Benoit I."/>
            <person name="Arfi Y."/>
            <person name="Chevret D."/>
            <person name="Drula E."/>
            <person name="Kwon M.J."/>
            <person name="Gouret P."/>
            <person name="Lesage-Meessen L."/>
            <person name="Lombard V."/>
            <person name="Mariette J."/>
            <person name="Noirot C."/>
            <person name="Park J."/>
            <person name="Patyshakuliyeva A."/>
            <person name="Wieneger R.A.B."/>
            <person name="Wosten H.A.B."/>
            <person name="Martin F."/>
            <person name="Coutinho P.M."/>
            <person name="de Vries R."/>
            <person name="Martinez A.T."/>
            <person name="Klopp C."/>
            <person name="Pontarotti P."/>
            <person name="Henrissat B."/>
            <person name="Record E."/>
        </authorList>
    </citation>
    <scope>NUCLEOTIDE SEQUENCE [LARGE SCALE GENOMIC DNA]</scope>
    <source>
        <strain evidence="8">BRFM137</strain>
    </source>
</reference>